<dbReference type="SMART" id="SM00388">
    <property type="entry name" value="HisKA"/>
    <property type="match status" value="1"/>
</dbReference>
<keyword evidence="9 16" id="KW-0418">Kinase</keyword>
<dbReference type="RefSeq" id="WP_209848566.1">
    <property type="nucleotide sequence ID" value="NZ_CBCRVE010000006.1"/>
</dbReference>
<evidence type="ECO:0000256" key="8">
    <source>
        <dbReference type="ARBA" id="ARBA00022741"/>
    </source>
</evidence>
<dbReference type="InterPro" id="IPR003661">
    <property type="entry name" value="HisK_dim/P_dom"/>
</dbReference>
<evidence type="ECO:0000313" key="16">
    <source>
        <dbReference type="EMBL" id="MBP1936989.1"/>
    </source>
</evidence>
<keyword evidence="8" id="KW-0547">Nucleotide-binding</keyword>
<evidence type="ECO:0000256" key="14">
    <source>
        <dbReference type="SAM" id="Phobius"/>
    </source>
</evidence>
<dbReference type="EC" id="2.7.13.3" evidence="3"/>
<evidence type="ECO:0000256" key="9">
    <source>
        <dbReference type="ARBA" id="ARBA00022777"/>
    </source>
</evidence>
<name>A0ABS4H376_9BACL</name>
<proteinExistence type="predicted"/>
<keyword evidence="12" id="KW-0902">Two-component regulatory system</keyword>
<evidence type="ECO:0000256" key="3">
    <source>
        <dbReference type="ARBA" id="ARBA00012438"/>
    </source>
</evidence>
<dbReference type="Pfam" id="PF02518">
    <property type="entry name" value="HATPase_c"/>
    <property type="match status" value="1"/>
</dbReference>
<evidence type="ECO:0000256" key="1">
    <source>
        <dbReference type="ARBA" id="ARBA00000085"/>
    </source>
</evidence>
<dbReference type="Proteomes" id="UP001519273">
    <property type="component" value="Unassembled WGS sequence"/>
</dbReference>
<evidence type="ECO:0000256" key="13">
    <source>
        <dbReference type="ARBA" id="ARBA00023136"/>
    </source>
</evidence>
<evidence type="ECO:0000256" key="5">
    <source>
        <dbReference type="ARBA" id="ARBA00022553"/>
    </source>
</evidence>
<feature type="domain" description="Histidine kinase" evidence="15">
    <location>
        <begin position="134"/>
        <end position="350"/>
    </location>
</feature>
<keyword evidence="4" id="KW-1003">Cell membrane</keyword>
<accession>A0ABS4H376</accession>
<comment type="catalytic activity">
    <reaction evidence="1">
        <text>ATP + protein L-histidine = ADP + protein N-phospho-L-histidine.</text>
        <dbReference type="EC" id="2.7.13.3"/>
    </reaction>
</comment>
<keyword evidence="5" id="KW-0597">Phosphoprotein</keyword>
<feature type="transmembrane region" description="Helical" evidence="14">
    <location>
        <begin position="12"/>
        <end position="33"/>
    </location>
</feature>
<dbReference type="InterPro" id="IPR036890">
    <property type="entry name" value="HATPase_C_sf"/>
</dbReference>
<dbReference type="PROSITE" id="PS50109">
    <property type="entry name" value="HIS_KIN"/>
    <property type="match status" value="1"/>
</dbReference>
<comment type="caution">
    <text evidence="16">The sequence shown here is derived from an EMBL/GenBank/DDBJ whole genome shotgun (WGS) entry which is preliminary data.</text>
</comment>
<dbReference type="InterPro" id="IPR005467">
    <property type="entry name" value="His_kinase_dom"/>
</dbReference>
<dbReference type="PRINTS" id="PR00344">
    <property type="entry name" value="BCTRLSENSOR"/>
</dbReference>
<protein>
    <recommendedName>
        <fullName evidence="3">histidine kinase</fullName>
        <ecNumber evidence="3">2.7.13.3</ecNumber>
    </recommendedName>
</protein>
<dbReference type="SUPFAM" id="SSF55874">
    <property type="entry name" value="ATPase domain of HSP90 chaperone/DNA topoisomerase II/histidine kinase"/>
    <property type="match status" value="1"/>
</dbReference>
<keyword evidence="17" id="KW-1185">Reference proteome</keyword>
<keyword evidence="11 14" id="KW-1133">Transmembrane helix</keyword>
<keyword evidence="13 14" id="KW-0472">Membrane</keyword>
<dbReference type="InterPro" id="IPR004358">
    <property type="entry name" value="Sig_transdc_His_kin-like_C"/>
</dbReference>
<sequence>MSGKTYHFGTFVLDRIIYVVTFLVCALILILVISLDVGKVSTGNIIYMFILASFFSLLALVIDYLRQSSFLKQLNRMRQSAYGAELESVLALEEGATYEQNAFRYILESQYRLYMDKLNEQRLIVDGRNLFINQWVHQMKTPVSVIDLLVQQSDQMETVDETGRLLLSVQEENERLAHGLDMMLHQARLEKFEMDVQIKRLDVKELLRFVINGHKQALVRSSIFPQISGPNVYVETDEKWLIFVCSQLVSNAIKYSKIKPGSKKLYIDIEQTDGGYAIRITDEGIGIPEQDLPRIFDPYFTGENGRKTGESTGMGLYLTHEVCRRLGHPINVTSEQGIGTTFTIVFRNKSIHHFTNNK</sequence>
<organism evidence="16 17">
    <name type="scientific">Paenibacillus sediminis</name>
    <dbReference type="NCBI Taxonomy" id="664909"/>
    <lineage>
        <taxon>Bacteria</taxon>
        <taxon>Bacillati</taxon>
        <taxon>Bacillota</taxon>
        <taxon>Bacilli</taxon>
        <taxon>Bacillales</taxon>
        <taxon>Paenibacillaceae</taxon>
        <taxon>Paenibacillus</taxon>
    </lineage>
</organism>
<dbReference type="EMBL" id="JAGGKP010000003">
    <property type="protein sequence ID" value="MBP1936989.1"/>
    <property type="molecule type" value="Genomic_DNA"/>
</dbReference>
<dbReference type="Gene3D" id="3.30.565.10">
    <property type="entry name" value="Histidine kinase-like ATPase, C-terminal domain"/>
    <property type="match status" value="1"/>
</dbReference>
<evidence type="ECO:0000256" key="12">
    <source>
        <dbReference type="ARBA" id="ARBA00023012"/>
    </source>
</evidence>
<evidence type="ECO:0000256" key="7">
    <source>
        <dbReference type="ARBA" id="ARBA00022692"/>
    </source>
</evidence>
<keyword evidence="7 14" id="KW-0812">Transmembrane</keyword>
<comment type="subcellular location">
    <subcellularLocation>
        <location evidence="2">Cell membrane</location>
        <topology evidence="2">Multi-pass membrane protein</topology>
    </subcellularLocation>
</comment>
<dbReference type="PANTHER" id="PTHR45453">
    <property type="entry name" value="PHOSPHATE REGULON SENSOR PROTEIN PHOR"/>
    <property type="match status" value="1"/>
</dbReference>
<evidence type="ECO:0000256" key="10">
    <source>
        <dbReference type="ARBA" id="ARBA00022840"/>
    </source>
</evidence>
<evidence type="ECO:0000256" key="11">
    <source>
        <dbReference type="ARBA" id="ARBA00022989"/>
    </source>
</evidence>
<evidence type="ECO:0000256" key="6">
    <source>
        <dbReference type="ARBA" id="ARBA00022679"/>
    </source>
</evidence>
<dbReference type="PANTHER" id="PTHR45453:SF2">
    <property type="entry name" value="HISTIDINE KINASE"/>
    <property type="match status" value="1"/>
</dbReference>
<keyword evidence="10" id="KW-0067">ATP-binding</keyword>
<dbReference type="GO" id="GO:0016301">
    <property type="term" value="F:kinase activity"/>
    <property type="evidence" value="ECO:0007669"/>
    <property type="project" value="UniProtKB-KW"/>
</dbReference>
<evidence type="ECO:0000256" key="4">
    <source>
        <dbReference type="ARBA" id="ARBA00022475"/>
    </source>
</evidence>
<dbReference type="InterPro" id="IPR050351">
    <property type="entry name" value="BphY/WalK/GraS-like"/>
</dbReference>
<feature type="transmembrane region" description="Helical" evidence="14">
    <location>
        <begin position="45"/>
        <end position="65"/>
    </location>
</feature>
<evidence type="ECO:0000259" key="15">
    <source>
        <dbReference type="PROSITE" id="PS50109"/>
    </source>
</evidence>
<dbReference type="InterPro" id="IPR003594">
    <property type="entry name" value="HATPase_dom"/>
</dbReference>
<dbReference type="SMART" id="SM00387">
    <property type="entry name" value="HATPase_c"/>
    <property type="match status" value="1"/>
</dbReference>
<evidence type="ECO:0000256" key="2">
    <source>
        <dbReference type="ARBA" id="ARBA00004651"/>
    </source>
</evidence>
<reference evidence="16 17" key="1">
    <citation type="submission" date="2021-03" db="EMBL/GenBank/DDBJ databases">
        <title>Genomic Encyclopedia of Type Strains, Phase IV (KMG-IV): sequencing the most valuable type-strain genomes for metagenomic binning, comparative biology and taxonomic classification.</title>
        <authorList>
            <person name="Goeker M."/>
        </authorList>
    </citation>
    <scope>NUCLEOTIDE SEQUENCE [LARGE SCALE GENOMIC DNA]</scope>
    <source>
        <strain evidence="16 17">DSM 23491</strain>
    </source>
</reference>
<dbReference type="CDD" id="cd00082">
    <property type="entry name" value="HisKA"/>
    <property type="match status" value="1"/>
</dbReference>
<evidence type="ECO:0000313" key="17">
    <source>
        <dbReference type="Proteomes" id="UP001519273"/>
    </source>
</evidence>
<keyword evidence="6" id="KW-0808">Transferase</keyword>
<gene>
    <name evidence="16" type="ORF">J2Z20_001871</name>
</gene>